<evidence type="ECO:0000313" key="4">
    <source>
        <dbReference type="EMBL" id="CUG90619.1"/>
    </source>
</evidence>
<evidence type="ECO:0000313" key="5">
    <source>
        <dbReference type="Proteomes" id="UP000051952"/>
    </source>
</evidence>
<feature type="region of interest" description="Disordered" evidence="3">
    <location>
        <begin position="925"/>
        <end position="948"/>
    </location>
</feature>
<dbReference type="PROSITE" id="PS50082">
    <property type="entry name" value="WD_REPEATS_2"/>
    <property type="match status" value="1"/>
</dbReference>
<accession>A0A0S4JK32</accession>
<gene>
    <name evidence="4" type="ORF">BSAL_27995</name>
</gene>
<proteinExistence type="predicted"/>
<protein>
    <submittedName>
        <fullName evidence="4">GPI-anchored surface protein, putative</fullName>
    </submittedName>
</protein>
<dbReference type="VEuPathDB" id="TriTrypDB:BSAL_27995"/>
<dbReference type="PROSITE" id="PS50294">
    <property type="entry name" value="WD_REPEATS_REGION"/>
    <property type="match status" value="1"/>
</dbReference>
<dbReference type="OrthoDB" id="1068471at2759"/>
<keyword evidence="2" id="KW-0853">WD repeat</keyword>
<evidence type="ECO:0000256" key="2">
    <source>
        <dbReference type="PROSITE-ProRule" id="PRU00221"/>
    </source>
</evidence>
<feature type="region of interest" description="Disordered" evidence="3">
    <location>
        <begin position="1077"/>
        <end position="1097"/>
    </location>
</feature>
<sequence>MVGCHGSGETPASIRLASTSGVVVESPQLVCTFNDLRTFVLKMLLSKQTAGGREGVGAAEPGALVRGLVCPMTVTKSRTCKTLYHALLLRILSYEERDPLGASRTKILFLGAMRTKSEYGAKIRVVDGDSLEVLSERSLPIRMGNIVSMVGAVCRHTKNIVKLVFVGTADGSLQAFDVDSGLRRQKLSVSCRSPWLSMLELNAHNMLFGGDSNGSLQIWNLSDIAKHVFLPDMSLTSLALVTTASVPMMHRGAITALTADGEAHLLFTAGLDLMICQYCTRTFTKMRRLQGHRQMIRTLAFCRAENVLISSGTEHMVYMWPLEMMDCVPQLVSVPSHQGTTQVAILEGTGLAVSMDVHGTFVVWDLRLAQWVGFVSCEPELTFDDPSCATVEWSAFAWEPVTKSFVCNANRKVYYLAYNSAPTSQNTMCAHDEGKIARGATFHVASRTFLSCAGTALQVWDVERAKSRHVLPSVAKSDVHSMALLEEEGILALGRDAGTVQFVVVNTFRRIAEYTSSTLVDAIVDIQPLSGIAPVCVACATKGGSVEIVTVDTETNQTVGLALRRSSDFTAILKATCLGSLNGKNLLIGEPGNRVSVWTFQRKKLPGDFSFLREGPPAPLCERDCFDKMLECHDVYTALSFPAPDDTTAVVGIPPGNVFVSGDSGGKIHVWAFGGTNNVAWPLAHFPSRRYNSLIPRSIVRSLLYCLELGLLYTGDDTGCVSVFDFSSCIPTRSESSVVPITSLLSMQTGRTAVGQPVLLPSAGIPTLTSASVQPIVSWDAHPEASVEYLSLIAMPLALVTTSSDGVIQLWYLGGTPIGCLVSPSAIARAGGPASGAAEASQQGIEFAVEDELTTASSRKEVSSRSFHKPDAESASSPPPPPQQEHQQQSVAKKPKRERTIVINEEPPAPTPLISFLTEFQFGELTAGEGDGDGDSDDEDEVADRKDITSGRAFEKYLHRYNDLPPPYGYSDVSSRKMTAYMLGSILRTNNTADEGASAGADEVETDGGSKKLLRSLSTVPASIPVDPRRRSQRQSVATDATTSPTAVEELTLAQKISAIKRKEAIAILDEHAITTGDTSHQRNESPSSMPAFGAHSTTPPAYMAKDKLLRLHDRPLQCKYTPHEDLTDAMYGSAQEFQSFVKHALYAAQQSTSHALVASSSIASMRRQPSTIHNGKLRRLPSVADHQLASAESMMPRSRALPSHMFPSSLRRSTTSLSYHHDEDAALIAMRSRSVMDVKSGHSSSPPPAHYGRSSNKVVSSPKRSAVAMSVLSPSRLAHGATDDLRTMGEETAYRYHSELYRPVALPPIRKTPGAGVSMFTKKSEELSELPGLMMHVTQSNSLSPLPRMTPHMSISSTPDVLAPQARLLAPVTKS</sequence>
<name>A0A0S4JK32_BODSA</name>
<dbReference type="InterPro" id="IPR051242">
    <property type="entry name" value="WD-EF-hand_domain"/>
</dbReference>
<feature type="region of interest" description="Disordered" evidence="3">
    <location>
        <begin position="1237"/>
        <end position="1261"/>
    </location>
</feature>
<reference evidence="5" key="1">
    <citation type="submission" date="2015-09" db="EMBL/GenBank/DDBJ databases">
        <authorList>
            <consortium name="Pathogen Informatics"/>
        </authorList>
    </citation>
    <scope>NUCLEOTIDE SEQUENCE [LARGE SCALE GENOMIC DNA]</scope>
    <source>
        <strain evidence="5">Lake Konstanz</strain>
    </source>
</reference>
<dbReference type="InterPro" id="IPR036322">
    <property type="entry name" value="WD40_repeat_dom_sf"/>
</dbReference>
<dbReference type="PANTHER" id="PTHR44324:SF4">
    <property type="entry name" value="WD40 REPEAT DOMAIN 95"/>
    <property type="match status" value="1"/>
</dbReference>
<organism evidence="4 5">
    <name type="scientific">Bodo saltans</name>
    <name type="common">Flagellated protozoan</name>
    <dbReference type="NCBI Taxonomy" id="75058"/>
    <lineage>
        <taxon>Eukaryota</taxon>
        <taxon>Discoba</taxon>
        <taxon>Euglenozoa</taxon>
        <taxon>Kinetoplastea</taxon>
        <taxon>Metakinetoplastina</taxon>
        <taxon>Eubodonida</taxon>
        <taxon>Bodonidae</taxon>
        <taxon>Bodo</taxon>
    </lineage>
</organism>
<keyword evidence="1" id="KW-0677">Repeat</keyword>
<feature type="compositionally biased region" description="Basic and acidic residues" evidence="3">
    <location>
        <begin position="858"/>
        <end position="872"/>
    </location>
</feature>
<feature type="region of interest" description="Disordered" evidence="3">
    <location>
        <begin position="855"/>
        <end position="897"/>
    </location>
</feature>
<dbReference type="Pfam" id="PF00400">
    <property type="entry name" value="WD40"/>
    <property type="match status" value="1"/>
</dbReference>
<dbReference type="InterPro" id="IPR015943">
    <property type="entry name" value="WD40/YVTN_repeat-like_dom_sf"/>
</dbReference>
<dbReference type="Proteomes" id="UP000051952">
    <property type="component" value="Unassembled WGS sequence"/>
</dbReference>
<keyword evidence="5" id="KW-1185">Reference proteome</keyword>
<dbReference type="Gene3D" id="2.130.10.10">
    <property type="entry name" value="YVTN repeat-like/Quinoprotein amine dehydrogenase"/>
    <property type="match status" value="3"/>
</dbReference>
<dbReference type="EMBL" id="CYKH01001851">
    <property type="protein sequence ID" value="CUG90619.1"/>
    <property type="molecule type" value="Genomic_DNA"/>
</dbReference>
<feature type="compositionally biased region" description="Polar residues" evidence="3">
    <location>
        <begin position="1034"/>
        <end position="1043"/>
    </location>
</feature>
<dbReference type="SMART" id="SM00320">
    <property type="entry name" value="WD40"/>
    <property type="match status" value="7"/>
</dbReference>
<dbReference type="InterPro" id="IPR001680">
    <property type="entry name" value="WD40_rpt"/>
</dbReference>
<dbReference type="SUPFAM" id="SSF50978">
    <property type="entry name" value="WD40 repeat-like"/>
    <property type="match status" value="2"/>
</dbReference>
<evidence type="ECO:0000256" key="3">
    <source>
        <dbReference type="SAM" id="MobiDB-lite"/>
    </source>
</evidence>
<dbReference type="PANTHER" id="PTHR44324">
    <property type="entry name" value="WD40 REPEAT DOMAIN 95"/>
    <property type="match status" value="1"/>
</dbReference>
<evidence type="ECO:0000256" key="1">
    <source>
        <dbReference type="ARBA" id="ARBA00022737"/>
    </source>
</evidence>
<feature type="repeat" description="WD" evidence="2">
    <location>
        <begin position="289"/>
        <end position="330"/>
    </location>
</feature>
<feature type="compositionally biased region" description="Acidic residues" evidence="3">
    <location>
        <begin position="930"/>
        <end position="942"/>
    </location>
</feature>
<feature type="region of interest" description="Disordered" evidence="3">
    <location>
        <begin position="1021"/>
        <end position="1043"/>
    </location>
</feature>